<keyword evidence="2" id="KW-1185">Reference proteome</keyword>
<organism evidence="1 2">
    <name type="scientific">Prunus dulcis</name>
    <name type="common">Almond</name>
    <name type="synonym">Amygdalus dulcis</name>
    <dbReference type="NCBI Taxonomy" id="3755"/>
    <lineage>
        <taxon>Eukaryota</taxon>
        <taxon>Viridiplantae</taxon>
        <taxon>Streptophyta</taxon>
        <taxon>Embryophyta</taxon>
        <taxon>Tracheophyta</taxon>
        <taxon>Spermatophyta</taxon>
        <taxon>Magnoliopsida</taxon>
        <taxon>eudicotyledons</taxon>
        <taxon>Gunneridae</taxon>
        <taxon>Pentapetalae</taxon>
        <taxon>rosids</taxon>
        <taxon>fabids</taxon>
        <taxon>Rosales</taxon>
        <taxon>Rosaceae</taxon>
        <taxon>Amygdaloideae</taxon>
        <taxon>Amygdaleae</taxon>
        <taxon>Prunus</taxon>
    </lineage>
</organism>
<evidence type="ECO:0000313" key="2">
    <source>
        <dbReference type="Proteomes" id="UP001054821"/>
    </source>
</evidence>
<dbReference type="Proteomes" id="UP001054821">
    <property type="component" value="Chromosome 8"/>
</dbReference>
<protein>
    <submittedName>
        <fullName evidence="1">Uncharacterized protein</fullName>
    </submittedName>
</protein>
<reference evidence="1 2" key="1">
    <citation type="journal article" date="2022" name="G3 (Bethesda)">
        <title>Whole-genome sequence and methylome profiling of the almond [Prunus dulcis (Mill.) D.A. Webb] cultivar 'Nonpareil'.</title>
        <authorList>
            <person name="D'Amico-Willman K.M."/>
            <person name="Ouma W.Z."/>
            <person name="Meulia T."/>
            <person name="Sideli G.M."/>
            <person name="Gradziel T.M."/>
            <person name="Fresnedo-Ramirez J."/>
        </authorList>
    </citation>
    <scope>NUCLEOTIDE SEQUENCE [LARGE SCALE GENOMIC DNA]</scope>
    <source>
        <strain evidence="1">Clone GOH B32 T37-40</strain>
    </source>
</reference>
<comment type="caution">
    <text evidence="1">The sequence shown here is derived from an EMBL/GenBank/DDBJ whole genome shotgun (WGS) entry which is preliminary data.</text>
</comment>
<accession>A0AAD4UXC1</accession>
<gene>
    <name evidence="1" type="ORF">L3X38_042663</name>
</gene>
<sequence length="128" mass="14562">MDPVSGPLEPWVDEELMLSSYHKAIKRMLKVEVVEWMFIEEMGYCVMVAELSRTIRGKVKVEEKQELVRCRLEAEMKKNVELLSSVNKLAEEKLGLSVDLSAAQSVLGEAKQKIEAFASELQNATMMR</sequence>
<evidence type="ECO:0000313" key="1">
    <source>
        <dbReference type="EMBL" id="KAI5313487.1"/>
    </source>
</evidence>
<proteinExistence type="predicted"/>
<dbReference type="AlphaFoldDB" id="A0AAD4UXC1"/>
<dbReference type="EMBL" id="JAJFAZ020000008">
    <property type="protein sequence ID" value="KAI5313487.1"/>
    <property type="molecule type" value="Genomic_DNA"/>
</dbReference>
<name>A0AAD4UXC1_PRUDU</name>